<organism evidence="8 9">
    <name type="scientific">Dioszegia hungarica</name>
    <dbReference type="NCBI Taxonomy" id="4972"/>
    <lineage>
        <taxon>Eukaryota</taxon>
        <taxon>Fungi</taxon>
        <taxon>Dikarya</taxon>
        <taxon>Basidiomycota</taxon>
        <taxon>Agaricomycotina</taxon>
        <taxon>Tremellomycetes</taxon>
        <taxon>Tremellales</taxon>
        <taxon>Bulleribasidiaceae</taxon>
        <taxon>Dioszegia</taxon>
    </lineage>
</organism>
<dbReference type="InterPro" id="IPR023271">
    <property type="entry name" value="Aquaporin-like"/>
</dbReference>
<comment type="caution">
    <text evidence="8">The sequence shown here is derived from an EMBL/GenBank/DDBJ whole genome shotgun (WGS) entry which is preliminary data.</text>
</comment>
<accession>A0AA38LTW4</accession>
<keyword evidence="6" id="KW-0813">Transport</keyword>
<dbReference type="InterPro" id="IPR000425">
    <property type="entry name" value="MIP"/>
</dbReference>
<dbReference type="PANTHER" id="PTHR19139">
    <property type="entry name" value="AQUAPORIN TRANSPORTER"/>
    <property type="match status" value="1"/>
</dbReference>
<evidence type="ECO:0000313" key="9">
    <source>
        <dbReference type="Proteomes" id="UP001164286"/>
    </source>
</evidence>
<evidence type="ECO:0000256" key="2">
    <source>
        <dbReference type="ARBA" id="ARBA00006175"/>
    </source>
</evidence>
<feature type="transmembrane region" description="Helical" evidence="7">
    <location>
        <begin position="118"/>
        <end position="138"/>
    </location>
</feature>
<evidence type="ECO:0000256" key="1">
    <source>
        <dbReference type="ARBA" id="ARBA00004141"/>
    </source>
</evidence>
<dbReference type="InterPro" id="IPR034294">
    <property type="entry name" value="Aquaporin_transptr"/>
</dbReference>
<name>A0AA38LTW4_9TREE</name>
<gene>
    <name evidence="8" type="ORF">MKK02DRAFT_19754</name>
</gene>
<comment type="similarity">
    <text evidence="2 6">Belongs to the MIP/aquaporin (TC 1.A.8) family.</text>
</comment>
<dbReference type="GO" id="GO:0015250">
    <property type="term" value="F:water channel activity"/>
    <property type="evidence" value="ECO:0007669"/>
    <property type="project" value="TreeGrafter"/>
</dbReference>
<dbReference type="GeneID" id="77725344"/>
<dbReference type="SUPFAM" id="SSF81338">
    <property type="entry name" value="Aquaporin-like"/>
    <property type="match status" value="1"/>
</dbReference>
<dbReference type="Pfam" id="PF00230">
    <property type="entry name" value="MIP"/>
    <property type="match status" value="1"/>
</dbReference>
<feature type="transmembrane region" description="Helical" evidence="7">
    <location>
        <begin position="158"/>
        <end position="177"/>
    </location>
</feature>
<keyword evidence="9" id="KW-1185">Reference proteome</keyword>
<dbReference type="AlphaFoldDB" id="A0AA38LTW4"/>
<protein>
    <submittedName>
        <fullName evidence="8">Aquaporin-like protein</fullName>
    </submittedName>
</protein>
<proteinExistence type="inferred from homology"/>
<dbReference type="Proteomes" id="UP001164286">
    <property type="component" value="Unassembled WGS sequence"/>
</dbReference>
<dbReference type="Gene3D" id="1.20.1080.10">
    <property type="entry name" value="Glycerol uptake facilitator protein"/>
    <property type="match status" value="1"/>
</dbReference>
<evidence type="ECO:0000313" key="8">
    <source>
        <dbReference type="EMBL" id="KAI9633076.1"/>
    </source>
</evidence>
<evidence type="ECO:0000256" key="5">
    <source>
        <dbReference type="ARBA" id="ARBA00023136"/>
    </source>
</evidence>
<dbReference type="PRINTS" id="PR00783">
    <property type="entry name" value="MINTRINSICP"/>
</dbReference>
<keyword evidence="3 6" id="KW-0812">Transmembrane</keyword>
<evidence type="ECO:0000256" key="4">
    <source>
        <dbReference type="ARBA" id="ARBA00022989"/>
    </source>
</evidence>
<feature type="transmembrane region" description="Helical" evidence="7">
    <location>
        <begin position="45"/>
        <end position="67"/>
    </location>
</feature>
<dbReference type="EMBL" id="JAKWFO010000013">
    <property type="protein sequence ID" value="KAI9633076.1"/>
    <property type="molecule type" value="Genomic_DNA"/>
</dbReference>
<comment type="subcellular location">
    <subcellularLocation>
        <location evidence="1">Membrane</location>
        <topology evidence="1">Multi-pass membrane protein</topology>
    </subcellularLocation>
</comment>
<dbReference type="PANTHER" id="PTHR19139:SF199">
    <property type="entry name" value="MIP17260P"/>
    <property type="match status" value="1"/>
</dbReference>
<keyword evidence="4 7" id="KW-1133">Transmembrane helix</keyword>
<keyword evidence="5 7" id="KW-0472">Membrane</keyword>
<feature type="transmembrane region" description="Helical" evidence="7">
    <location>
        <begin position="87"/>
        <end position="106"/>
    </location>
</feature>
<feature type="non-terminal residue" evidence="8">
    <location>
        <position position="183"/>
    </location>
</feature>
<reference evidence="8" key="1">
    <citation type="journal article" date="2022" name="G3 (Bethesda)">
        <title>High quality genome of the basidiomycete yeast Dioszegia hungarica PDD-24b-2 isolated from cloud water.</title>
        <authorList>
            <person name="Jarrige D."/>
            <person name="Haridas S."/>
            <person name="Bleykasten-Grosshans C."/>
            <person name="Joly M."/>
            <person name="Nadalig T."/>
            <person name="Sancelme M."/>
            <person name="Vuilleumier S."/>
            <person name="Grigoriev I.V."/>
            <person name="Amato P."/>
            <person name="Bringel F."/>
        </authorList>
    </citation>
    <scope>NUCLEOTIDE SEQUENCE</scope>
    <source>
        <strain evidence="8">PDD-24b-2</strain>
    </source>
</reference>
<evidence type="ECO:0000256" key="7">
    <source>
        <dbReference type="SAM" id="Phobius"/>
    </source>
</evidence>
<feature type="transmembrane region" description="Helical" evidence="7">
    <location>
        <begin position="17"/>
        <end position="40"/>
    </location>
</feature>
<evidence type="ECO:0000256" key="6">
    <source>
        <dbReference type="RuleBase" id="RU000477"/>
    </source>
</evidence>
<dbReference type="GO" id="GO:0005886">
    <property type="term" value="C:plasma membrane"/>
    <property type="evidence" value="ECO:0007669"/>
    <property type="project" value="TreeGrafter"/>
</dbReference>
<evidence type="ECO:0000256" key="3">
    <source>
        <dbReference type="ARBA" id="ARBA00022692"/>
    </source>
</evidence>
<dbReference type="RefSeq" id="XP_052942853.1">
    <property type="nucleotide sequence ID" value="XM_053086143.1"/>
</dbReference>
<sequence>LYRALATGTALYGTASIFYRFTGSIFNPSVSLALCVCRVIKPVRFVLVCISQMLGGIVACFILSGLLPDTSSVNLKLAENTSMVQGLFIEMFATTTLILTVLMLGVEKHTVTPHAPLGFGFTLLASTLFASQYTGAGINVSRAFGSACVEGFQTYHWIYWVGPTLGSLLACAFYEFLKLIKYW</sequence>